<accession>A0AAW2EYL6</accession>
<comment type="caution">
    <text evidence="1">The sequence shown here is derived from an EMBL/GenBank/DDBJ whole genome shotgun (WGS) entry which is preliminary data.</text>
</comment>
<gene>
    <name evidence="1" type="ORF">PUN28_015504</name>
</gene>
<keyword evidence="2" id="KW-1185">Reference proteome</keyword>
<dbReference type="Proteomes" id="UP001430953">
    <property type="component" value="Unassembled WGS sequence"/>
</dbReference>
<proteinExistence type="predicted"/>
<dbReference type="EMBL" id="JADYXP020000017">
    <property type="protein sequence ID" value="KAL0107002.1"/>
    <property type="molecule type" value="Genomic_DNA"/>
</dbReference>
<name>A0AAW2EYL6_9HYME</name>
<sequence length="196" mass="22838">MLHCISRWRRNYCRDTVKVEILHSFFERRTVILAAYNPRSANAFRIGGRVVTYPPRIFLHLSTWLVVHSRADRRGYLFPRSHARTLPSRGPGILSSAEFRTVRNSRRHFGSIATIARIKFTIAPTLRFAAIFFKLTTRRIRLNLNSRTVKTPFIANFTTKWKRVKESRKSAQRRINSKLELTISPGLFLRAGREVA</sequence>
<evidence type="ECO:0000313" key="2">
    <source>
        <dbReference type="Proteomes" id="UP001430953"/>
    </source>
</evidence>
<reference evidence="1 2" key="1">
    <citation type="submission" date="2023-03" db="EMBL/GenBank/DDBJ databases">
        <title>High recombination rates correlate with genetic variation in Cardiocondyla obscurior ants.</title>
        <authorList>
            <person name="Errbii M."/>
        </authorList>
    </citation>
    <scope>NUCLEOTIDE SEQUENCE [LARGE SCALE GENOMIC DNA]</scope>
    <source>
        <strain evidence="1">Alpha-2009</strain>
        <tissue evidence="1">Whole body</tissue>
    </source>
</reference>
<protein>
    <submittedName>
        <fullName evidence="1">Uncharacterized protein</fullName>
    </submittedName>
</protein>
<evidence type="ECO:0000313" key="1">
    <source>
        <dbReference type="EMBL" id="KAL0107002.1"/>
    </source>
</evidence>
<dbReference type="AlphaFoldDB" id="A0AAW2EYL6"/>
<organism evidence="1 2">
    <name type="scientific">Cardiocondyla obscurior</name>
    <dbReference type="NCBI Taxonomy" id="286306"/>
    <lineage>
        <taxon>Eukaryota</taxon>
        <taxon>Metazoa</taxon>
        <taxon>Ecdysozoa</taxon>
        <taxon>Arthropoda</taxon>
        <taxon>Hexapoda</taxon>
        <taxon>Insecta</taxon>
        <taxon>Pterygota</taxon>
        <taxon>Neoptera</taxon>
        <taxon>Endopterygota</taxon>
        <taxon>Hymenoptera</taxon>
        <taxon>Apocrita</taxon>
        <taxon>Aculeata</taxon>
        <taxon>Formicoidea</taxon>
        <taxon>Formicidae</taxon>
        <taxon>Myrmicinae</taxon>
        <taxon>Cardiocondyla</taxon>
    </lineage>
</organism>